<feature type="domain" description="Metalloprotease TldD/E central" evidence="7">
    <location>
        <begin position="110"/>
        <end position="216"/>
    </location>
</feature>
<evidence type="ECO:0000313" key="9">
    <source>
        <dbReference type="Proteomes" id="UP000315525"/>
    </source>
</evidence>
<sequence length="457" mass="50626">MEGPMEGLIKKALKVCDVDYAEVHIEERLTTRVSYAGKEMEDVGTHTTLGGNVRAFSKGGWGFVSFNDTSRIQECAKNACMQAKLVEGKGGKLARSEPVKDTVRVELADDPAGIPLEQKEKITRSYNDIILKSEKIKTSRVRYQDSRIRRYFFNTEGSEIIEERVYCGIGYYAVARDGSNVQISFDSVGGTEGFNTVFNQEADVERVAKEAVDLLKAEKVKAGKYTVIVDQLLAGVFAHEAFGHLSESDFLYRNERVKKIMELGKRFGPDELSIVDDGTLLGERGYYKYDDEGVMSQKTYLIKDGILVGRLHSRETAGKMGEKPTGNARCISYRFHPIVRMSCTFIEPRDRSLKEMLSGIKRGIYAKGAYGGQTQLEMFTFSARRAYLIEDGKIGPLTRDVVLSGNVFETLRNIEAFGNDIELHGGLGGCGKDGQGPLPTSTGSPHVRIKNVIIGGK</sequence>
<evidence type="ECO:0000259" key="5">
    <source>
        <dbReference type="Pfam" id="PF01523"/>
    </source>
</evidence>
<feature type="domain" description="Metalloprotease TldD/E N-terminal" evidence="5">
    <location>
        <begin position="21"/>
        <end position="82"/>
    </location>
</feature>
<gene>
    <name evidence="8" type="ORF">E3J62_09020</name>
</gene>
<evidence type="ECO:0000256" key="1">
    <source>
        <dbReference type="ARBA" id="ARBA00005836"/>
    </source>
</evidence>
<dbReference type="InterPro" id="IPR002510">
    <property type="entry name" value="Metalloprtase-TldD/E_N"/>
</dbReference>
<evidence type="ECO:0000313" key="8">
    <source>
        <dbReference type="EMBL" id="TET44902.1"/>
    </source>
</evidence>
<dbReference type="Pfam" id="PF01523">
    <property type="entry name" value="PmbA_TldD_1st"/>
    <property type="match status" value="1"/>
</dbReference>
<comment type="caution">
    <text evidence="8">The sequence shown here is derived from an EMBL/GenBank/DDBJ whole genome shotgun (WGS) entry which is preliminary data.</text>
</comment>
<dbReference type="PANTHER" id="PTHR30624">
    <property type="entry name" value="UNCHARACTERIZED PROTEIN TLDD AND PMBA"/>
    <property type="match status" value="1"/>
</dbReference>
<evidence type="ECO:0000256" key="4">
    <source>
        <dbReference type="ARBA" id="ARBA00023049"/>
    </source>
</evidence>
<dbReference type="GO" id="GO:0006508">
    <property type="term" value="P:proteolysis"/>
    <property type="evidence" value="ECO:0007669"/>
    <property type="project" value="UniProtKB-KW"/>
</dbReference>
<keyword evidence="3" id="KW-0378">Hydrolase</keyword>
<dbReference type="Pfam" id="PF19289">
    <property type="entry name" value="PmbA_TldD_3rd"/>
    <property type="match status" value="1"/>
</dbReference>
<dbReference type="GO" id="GO:0008237">
    <property type="term" value="F:metallopeptidase activity"/>
    <property type="evidence" value="ECO:0007669"/>
    <property type="project" value="UniProtKB-KW"/>
</dbReference>
<dbReference type="InterPro" id="IPR036059">
    <property type="entry name" value="TldD/PmbA_sf"/>
</dbReference>
<dbReference type="InterPro" id="IPR025502">
    <property type="entry name" value="TldD"/>
</dbReference>
<evidence type="ECO:0000259" key="7">
    <source>
        <dbReference type="Pfam" id="PF19290"/>
    </source>
</evidence>
<dbReference type="EMBL" id="SOJN01000104">
    <property type="protein sequence ID" value="TET44902.1"/>
    <property type="molecule type" value="Genomic_DNA"/>
</dbReference>
<organism evidence="8 9">
    <name type="scientific">candidate division TA06 bacterium</name>
    <dbReference type="NCBI Taxonomy" id="2250710"/>
    <lineage>
        <taxon>Bacteria</taxon>
        <taxon>Bacteria division TA06</taxon>
    </lineage>
</organism>
<dbReference type="Pfam" id="PF19290">
    <property type="entry name" value="PmbA_TldD_2nd"/>
    <property type="match status" value="1"/>
</dbReference>
<dbReference type="InterPro" id="IPR051463">
    <property type="entry name" value="Peptidase_U62_metallo"/>
</dbReference>
<dbReference type="Proteomes" id="UP000315525">
    <property type="component" value="Unassembled WGS sequence"/>
</dbReference>
<evidence type="ECO:0000256" key="3">
    <source>
        <dbReference type="ARBA" id="ARBA00022801"/>
    </source>
</evidence>
<dbReference type="PANTHER" id="PTHR30624:SF0">
    <property type="entry name" value="METALLOPROTEASE SLR0863"/>
    <property type="match status" value="1"/>
</dbReference>
<reference evidence="8 9" key="1">
    <citation type="submission" date="2019-03" db="EMBL/GenBank/DDBJ databases">
        <title>Metabolic potential of uncultured bacteria and archaea associated with petroleum seepage in deep-sea sediments.</title>
        <authorList>
            <person name="Dong X."/>
            <person name="Hubert C."/>
        </authorList>
    </citation>
    <scope>NUCLEOTIDE SEQUENCE [LARGE SCALE GENOMIC DNA]</scope>
    <source>
        <strain evidence="8">E44_bin18</strain>
    </source>
</reference>
<evidence type="ECO:0000259" key="6">
    <source>
        <dbReference type="Pfam" id="PF19289"/>
    </source>
</evidence>
<dbReference type="InterPro" id="IPR045569">
    <property type="entry name" value="Metalloprtase-TldD/E_C"/>
</dbReference>
<comment type="similarity">
    <text evidence="1">Belongs to the peptidase U62 family.</text>
</comment>
<dbReference type="InterPro" id="IPR035068">
    <property type="entry name" value="TldD/PmbA_N"/>
</dbReference>
<keyword evidence="2" id="KW-0645">Protease</keyword>
<proteinExistence type="inferred from homology"/>
<keyword evidence="4" id="KW-0482">Metalloprotease</keyword>
<name>A0A523UQU6_UNCT6</name>
<evidence type="ECO:0000256" key="2">
    <source>
        <dbReference type="ARBA" id="ARBA00022670"/>
    </source>
</evidence>
<dbReference type="Gene3D" id="3.30.2290.10">
    <property type="entry name" value="PmbA/TldD superfamily"/>
    <property type="match status" value="1"/>
</dbReference>
<dbReference type="InterPro" id="IPR045570">
    <property type="entry name" value="Metalloprtase-TldD/E_cen_dom"/>
</dbReference>
<accession>A0A523UQU6</accession>
<dbReference type="SUPFAM" id="SSF111283">
    <property type="entry name" value="Putative modulator of DNA gyrase, PmbA/TldD"/>
    <property type="match status" value="1"/>
</dbReference>
<protein>
    <submittedName>
        <fullName evidence="8">TldD/PmbA family protein</fullName>
    </submittedName>
</protein>
<dbReference type="GO" id="GO:0005829">
    <property type="term" value="C:cytosol"/>
    <property type="evidence" value="ECO:0007669"/>
    <property type="project" value="TreeGrafter"/>
</dbReference>
<dbReference type="AlphaFoldDB" id="A0A523UQU6"/>
<dbReference type="PIRSF" id="PIRSF004919">
    <property type="entry name" value="TldD"/>
    <property type="match status" value="1"/>
</dbReference>
<feature type="domain" description="Metalloprotease TldD/E C-terminal" evidence="6">
    <location>
        <begin position="223"/>
        <end position="456"/>
    </location>
</feature>